<dbReference type="Pfam" id="PF00067">
    <property type="entry name" value="p450"/>
    <property type="match status" value="1"/>
</dbReference>
<evidence type="ECO:0000256" key="1">
    <source>
        <dbReference type="ARBA" id="ARBA00001971"/>
    </source>
</evidence>
<evidence type="ECO:0000256" key="9">
    <source>
        <dbReference type="ARBA" id="ARBA00023136"/>
    </source>
</evidence>
<dbReference type="GO" id="GO:0016020">
    <property type="term" value="C:membrane"/>
    <property type="evidence" value="ECO:0007669"/>
    <property type="project" value="UniProtKB-SubCell"/>
</dbReference>
<evidence type="ECO:0000256" key="4">
    <source>
        <dbReference type="ARBA" id="ARBA00022617"/>
    </source>
</evidence>
<sequence length="512" mass="57577">MFPATIPLLPVLFVTLALPITVLFLIRKHHDRSLPPGPQAFPVFGNLPMLLGKFPHRTLQAMAQKYGPIMSLRLGQIPALIVSNSEAAEMFLKTHDASFASRRKTQASEYVSYGSKGLLFSEYGTYWRNMKRLCTSQLLSASKVSSFAGVREREVEATVKSIKRAAARGEVVNITEAVNHLVEDTTYKIVMGRSRDNEVDLTALVHEAISVSGAFNIADYVPWLGSFDLLLGSTRRLKKIAKAVDQVLEKIIEEHHTRGSGSGACHASRDHRDFIDILLSLMNQPVDPRDEQSQVMDRTNVKAILLDTIAGSFETSATVIVWVLSELLKHPRVMRNLQDELANLVGLNKFVQETHLTNLSYLDIVIKETLRLHPAGAFFPRETIKDTMVNGYHIREKTIIIINLWALGRDPKAWSNNANEFYPERFLTKNFDYRGYSFQFIPFGSGSRGCPGIHLGLTMVKLIVAQLVHCFTWELPSNMTPDELDMNEKFALTLTRAKNLHAVPTYRLLCEV</sequence>
<dbReference type="Gene3D" id="1.10.630.10">
    <property type="entry name" value="Cytochrome P450"/>
    <property type="match status" value="1"/>
</dbReference>
<dbReference type="PROSITE" id="PS00086">
    <property type="entry name" value="CYTOCHROME_P450"/>
    <property type="match status" value="1"/>
</dbReference>
<organism evidence="13 14">
    <name type="scientific">Arachis hypogaea</name>
    <name type="common">Peanut</name>
    <dbReference type="NCBI Taxonomy" id="3818"/>
    <lineage>
        <taxon>Eukaryota</taxon>
        <taxon>Viridiplantae</taxon>
        <taxon>Streptophyta</taxon>
        <taxon>Embryophyta</taxon>
        <taxon>Tracheophyta</taxon>
        <taxon>Spermatophyta</taxon>
        <taxon>Magnoliopsida</taxon>
        <taxon>eudicotyledons</taxon>
        <taxon>Gunneridae</taxon>
        <taxon>Pentapetalae</taxon>
        <taxon>rosids</taxon>
        <taxon>fabids</taxon>
        <taxon>Fabales</taxon>
        <taxon>Fabaceae</taxon>
        <taxon>Papilionoideae</taxon>
        <taxon>50 kb inversion clade</taxon>
        <taxon>dalbergioids sensu lato</taxon>
        <taxon>Dalbergieae</taxon>
        <taxon>Pterocarpus clade</taxon>
        <taxon>Arachis</taxon>
    </lineage>
</organism>
<name>A0A445A2W0_ARAHY</name>
<feature type="transmembrane region" description="Helical" evidence="12">
    <location>
        <begin position="6"/>
        <end position="26"/>
    </location>
</feature>
<dbReference type="FunFam" id="1.10.630.10:FF:000011">
    <property type="entry name" value="Cytochrome P450 83B1"/>
    <property type="match status" value="1"/>
</dbReference>
<keyword evidence="12" id="KW-1133">Transmembrane helix</keyword>
<dbReference type="PRINTS" id="PR00463">
    <property type="entry name" value="EP450I"/>
</dbReference>
<evidence type="ECO:0000313" key="14">
    <source>
        <dbReference type="Proteomes" id="UP000289738"/>
    </source>
</evidence>
<evidence type="ECO:0000256" key="5">
    <source>
        <dbReference type="ARBA" id="ARBA00022723"/>
    </source>
</evidence>
<comment type="cofactor">
    <cofactor evidence="1 10">
        <name>heme</name>
        <dbReference type="ChEBI" id="CHEBI:30413"/>
    </cofactor>
</comment>
<gene>
    <name evidence="13" type="ORF">Ahy_B03g065915</name>
</gene>
<keyword evidence="6 11" id="KW-0560">Oxidoreductase</keyword>
<keyword evidence="9 12" id="KW-0472">Membrane</keyword>
<evidence type="ECO:0000256" key="12">
    <source>
        <dbReference type="SAM" id="Phobius"/>
    </source>
</evidence>
<comment type="caution">
    <text evidence="13">The sequence shown here is derived from an EMBL/GenBank/DDBJ whole genome shotgun (WGS) entry which is preliminary data.</text>
</comment>
<dbReference type="EMBL" id="SDMP01000013">
    <property type="protein sequence ID" value="RYR20695.1"/>
    <property type="molecule type" value="Genomic_DNA"/>
</dbReference>
<evidence type="ECO:0000256" key="10">
    <source>
        <dbReference type="PIRSR" id="PIRSR602401-1"/>
    </source>
</evidence>
<dbReference type="GO" id="GO:0016705">
    <property type="term" value="F:oxidoreductase activity, acting on paired donors, with incorporation or reduction of molecular oxygen"/>
    <property type="evidence" value="ECO:0007669"/>
    <property type="project" value="InterPro"/>
</dbReference>
<accession>A0A445A2W0</accession>
<keyword evidence="14" id="KW-1185">Reference proteome</keyword>
<feature type="binding site" description="axial binding residue" evidence="10">
    <location>
        <position position="450"/>
    </location>
    <ligand>
        <name>heme</name>
        <dbReference type="ChEBI" id="CHEBI:30413"/>
    </ligand>
    <ligandPart>
        <name>Fe</name>
        <dbReference type="ChEBI" id="CHEBI:18248"/>
    </ligandPart>
</feature>
<comment type="subcellular location">
    <subcellularLocation>
        <location evidence="2">Membrane</location>
    </subcellularLocation>
</comment>
<dbReference type="PRINTS" id="PR00385">
    <property type="entry name" value="P450"/>
</dbReference>
<dbReference type="STRING" id="3818.A0A445A2W0"/>
<dbReference type="SUPFAM" id="SSF48264">
    <property type="entry name" value="Cytochrome P450"/>
    <property type="match status" value="1"/>
</dbReference>
<dbReference type="Proteomes" id="UP000289738">
    <property type="component" value="Chromosome B03"/>
</dbReference>
<reference evidence="13 14" key="1">
    <citation type="submission" date="2019-01" db="EMBL/GenBank/DDBJ databases">
        <title>Sequencing of cultivated peanut Arachis hypogaea provides insights into genome evolution and oil improvement.</title>
        <authorList>
            <person name="Chen X."/>
        </authorList>
    </citation>
    <scope>NUCLEOTIDE SEQUENCE [LARGE SCALE GENOMIC DNA]</scope>
    <source>
        <strain evidence="14">cv. Fuhuasheng</strain>
        <tissue evidence="13">Leaves</tissue>
    </source>
</reference>
<dbReference type="InterPro" id="IPR001128">
    <property type="entry name" value="Cyt_P450"/>
</dbReference>
<dbReference type="AlphaFoldDB" id="A0A445A2W0"/>
<comment type="similarity">
    <text evidence="3 11">Belongs to the cytochrome P450 family.</text>
</comment>
<evidence type="ECO:0000256" key="11">
    <source>
        <dbReference type="RuleBase" id="RU000461"/>
    </source>
</evidence>
<dbReference type="GO" id="GO:0020037">
    <property type="term" value="F:heme binding"/>
    <property type="evidence" value="ECO:0007669"/>
    <property type="project" value="InterPro"/>
</dbReference>
<dbReference type="GO" id="GO:0005506">
    <property type="term" value="F:iron ion binding"/>
    <property type="evidence" value="ECO:0007669"/>
    <property type="project" value="InterPro"/>
</dbReference>
<evidence type="ECO:0008006" key="15">
    <source>
        <dbReference type="Google" id="ProtNLM"/>
    </source>
</evidence>
<dbReference type="GO" id="GO:0004497">
    <property type="term" value="F:monooxygenase activity"/>
    <property type="evidence" value="ECO:0007669"/>
    <property type="project" value="UniProtKB-KW"/>
</dbReference>
<evidence type="ECO:0000256" key="7">
    <source>
        <dbReference type="ARBA" id="ARBA00023004"/>
    </source>
</evidence>
<evidence type="ECO:0000256" key="8">
    <source>
        <dbReference type="ARBA" id="ARBA00023033"/>
    </source>
</evidence>
<dbReference type="Gramene" id="arahy.Tifrunner.gnm2.ann2.Ah13g280100.1">
    <property type="protein sequence ID" value="arahy.Tifrunner.gnm2.ann2.Ah13g280100.1-CDS"/>
    <property type="gene ID" value="arahy.Tifrunner.gnm2.ann2.Ah13g280100"/>
</dbReference>
<dbReference type="OrthoDB" id="2789670at2759"/>
<dbReference type="InterPro" id="IPR036396">
    <property type="entry name" value="Cyt_P450_sf"/>
</dbReference>
<dbReference type="SMR" id="A0A445A2W0"/>
<keyword evidence="5 10" id="KW-0479">Metal-binding</keyword>
<evidence type="ECO:0000313" key="13">
    <source>
        <dbReference type="EMBL" id="RYR20695.1"/>
    </source>
</evidence>
<dbReference type="CDD" id="cd11072">
    <property type="entry name" value="CYP71-like"/>
    <property type="match status" value="1"/>
</dbReference>
<protein>
    <recommendedName>
        <fullName evidence="15">Cytochrome P450</fullName>
    </recommendedName>
</protein>
<dbReference type="PANTHER" id="PTHR47943">
    <property type="entry name" value="CYTOCHROME P450 93A3-LIKE"/>
    <property type="match status" value="1"/>
</dbReference>
<keyword evidence="7 10" id="KW-0408">Iron</keyword>
<dbReference type="PANTHER" id="PTHR47943:SF9">
    <property type="entry name" value="CYTOCHROME P450"/>
    <property type="match status" value="1"/>
</dbReference>
<dbReference type="InterPro" id="IPR017972">
    <property type="entry name" value="Cyt_P450_CS"/>
</dbReference>
<proteinExistence type="inferred from homology"/>
<evidence type="ECO:0000256" key="3">
    <source>
        <dbReference type="ARBA" id="ARBA00010617"/>
    </source>
</evidence>
<evidence type="ECO:0000256" key="6">
    <source>
        <dbReference type="ARBA" id="ARBA00023002"/>
    </source>
</evidence>
<keyword evidence="8 11" id="KW-0503">Monooxygenase</keyword>
<dbReference type="InterPro" id="IPR002401">
    <property type="entry name" value="Cyt_P450_E_grp-I"/>
</dbReference>
<evidence type="ECO:0000256" key="2">
    <source>
        <dbReference type="ARBA" id="ARBA00004370"/>
    </source>
</evidence>
<keyword evidence="4 10" id="KW-0349">Heme</keyword>
<keyword evidence="12" id="KW-0812">Transmembrane</keyword>